<dbReference type="CDD" id="cd00093">
    <property type="entry name" value="HTH_XRE"/>
    <property type="match status" value="1"/>
</dbReference>
<dbReference type="EMBL" id="LBTA01000032">
    <property type="protein sequence ID" value="KKQ32026.1"/>
    <property type="molecule type" value="Genomic_DNA"/>
</dbReference>
<name>A0A0G0JUS9_9BACT</name>
<dbReference type="PROSITE" id="PS50943">
    <property type="entry name" value="HTH_CROC1"/>
    <property type="match status" value="1"/>
</dbReference>
<reference evidence="2 3" key="1">
    <citation type="journal article" date="2015" name="Nature">
        <title>rRNA introns, odd ribosomes, and small enigmatic genomes across a large radiation of phyla.</title>
        <authorList>
            <person name="Brown C.T."/>
            <person name="Hug L.A."/>
            <person name="Thomas B.C."/>
            <person name="Sharon I."/>
            <person name="Castelle C.J."/>
            <person name="Singh A."/>
            <person name="Wilkins M.J."/>
            <person name="Williams K.H."/>
            <person name="Banfield J.F."/>
        </authorList>
    </citation>
    <scope>NUCLEOTIDE SEQUENCE [LARGE SCALE GENOMIC DNA]</scope>
</reference>
<dbReference type="InterPro" id="IPR052345">
    <property type="entry name" value="Rad_response_metalloprotease"/>
</dbReference>
<evidence type="ECO:0000313" key="2">
    <source>
        <dbReference type="EMBL" id="KKQ32026.1"/>
    </source>
</evidence>
<evidence type="ECO:0000313" key="3">
    <source>
        <dbReference type="Proteomes" id="UP000034701"/>
    </source>
</evidence>
<dbReference type="PANTHER" id="PTHR43236">
    <property type="entry name" value="ANTITOXIN HIGA1"/>
    <property type="match status" value="1"/>
</dbReference>
<organism evidence="2 3">
    <name type="scientific">Candidatus Nomurabacteria bacterium GW2011_GWA1_37_20</name>
    <dbReference type="NCBI Taxonomy" id="1618729"/>
    <lineage>
        <taxon>Bacteria</taxon>
        <taxon>Candidatus Nomuraibacteriota</taxon>
    </lineage>
</organism>
<dbReference type="InterPro" id="IPR010982">
    <property type="entry name" value="Lambda_DNA-bd_dom_sf"/>
</dbReference>
<feature type="domain" description="HTH cro/C1-type" evidence="1">
    <location>
        <begin position="21"/>
        <end position="75"/>
    </location>
</feature>
<dbReference type="SUPFAM" id="SSF47413">
    <property type="entry name" value="lambda repressor-like DNA-binding domains"/>
    <property type="match status" value="1"/>
</dbReference>
<accession>A0A0G0JUS9</accession>
<dbReference type="SMART" id="SM00530">
    <property type="entry name" value="HTH_XRE"/>
    <property type="match status" value="1"/>
</dbReference>
<evidence type="ECO:0000259" key="1">
    <source>
        <dbReference type="PROSITE" id="PS50943"/>
    </source>
</evidence>
<comment type="caution">
    <text evidence="2">The sequence shown here is derived from an EMBL/GenBank/DDBJ whole genome shotgun (WGS) entry which is preliminary data.</text>
</comment>
<gene>
    <name evidence="2" type="ORF">US45_C0032G0001</name>
</gene>
<dbReference type="Gene3D" id="1.10.260.40">
    <property type="entry name" value="lambda repressor-like DNA-binding domains"/>
    <property type="match status" value="1"/>
</dbReference>
<dbReference type="InterPro" id="IPR001387">
    <property type="entry name" value="Cro/C1-type_HTH"/>
</dbReference>
<sequence length="77" mass="9057">MEVYMSRSIYSKDYKEIIERLKKARIEAGFAQQDVADKLGKPQSYISKIESGERRLDVAEMKKFAQVYKKPADYFLK</sequence>
<protein>
    <submittedName>
        <fullName evidence="2">Transcriptional regulator</fullName>
    </submittedName>
</protein>
<dbReference type="GO" id="GO:0003677">
    <property type="term" value="F:DNA binding"/>
    <property type="evidence" value="ECO:0007669"/>
    <property type="project" value="InterPro"/>
</dbReference>
<dbReference type="Pfam" id="PF01381">
    <property type="entry name" value="HTH_3"/>
    <property type="match status" value="1"/>
</dbReference>
<dbReference type="Proteomes" id="UP000034701">
    <property type="component" value="Unassembled WGS sequence"/>
</dbReference>
<dbReference type="PANTHER" id="PTHR43236:SF1">
    <property type="entry name" value="BLL7220 PROTEIN"/>
    <property type="match status" value="1"/>
</dbReference>
<dbReference type="AlphaFoldDB" id="A0A0G0JUS9"/>
<proteinExistence type="predicted"/>